<organism evidence="1 2">
    <name type="scientific">Phytophthora megakarya</name>
    <dbReference type="NCBI Taxonomy" id="4795"/>
    <lineage>
        <taxon>Eukaryota</taxon>
        <taxon>Sar</taxon>
        <taxon>Stramenopiles</taxon>
        <taxon>Oomycota</taxon>
        <taxon>Peronosporomycetes</taxon>
        <taxon>Peronosporales</taxon>
        <taxon>Peronosporaceae</taxon>
        <taxon>Phytophthora</taxon>
    </lineage>
</organism>
<dbReference type="Proteomes" id="UP000198211">
    <property type="component" value="Unassembled WGS sequence"/>
</dbReference>
<evidence type="ECO:0000313" key="2">
    <source>
        <dbReference type="Proteomes" id="UP000198211"/>
    </source>
</evidence>
<proteinExistence type="predicted"/>
<accession>A0A225WA80</accession>
<sequence length="382" mass="42668">MRRPTTLSTDVPLVELIYTPAATITLAPSTAKGTDTSLTIYALANRILDRVALAAGAGKALSSHSFRRGGTLHANGSARALDIRSWILKYEHHKQGVTLRIQHKQRRSQGCEDVGGYKPKEAVTLQDLSSFDSQTHPVLTAAVFRHFPHLKALNPDSPAVTRIENAVTLSGSTIADLLAWSSHLALPADIWSSKNTLKVTDPLNSSSCNPNNEQKIIGREAAVIKHVIDHSRRRRADGRTRGKAKQRDGLFKQALRTYRYTINRSKHPHEETAQVWRHASPCRLAEESKRQRSKAKLLAAFMKLFLADGFALDLASGSYRDDVLELGKIVEEAIISFLRTRISRRVGRALYSNTFRRCILQESLTITSFIISVYFAHRQFKI</sequence>
<protein>
    <submittedName>
        <fullName evidence="1">Uncharacterized protein</fullName>
    </submittedName>
</protein>
<reference evidence="2" key="1">
    <citation type="submission" date="2017-03" db="EMBL/GenBank/DDBJ databases">
        <title>Phytopthora megakarya and P. palmivora, two closely related causual agents of cacao black pod achieved similar genome size and gene model numbers by different mechanisms.</title>
        <authorList>
            <person name="Ali S."/>
            <person name="Shao J."/>
            <person name="Larry D.J."/>
            <person name="Kronmiller B."/>
            <person name="Shen D."/>
            <person name="Strem M.D."/>
            <person name="Melnick R.L."/>
            <person name="Guiltinan M.J."/>
            <person name="Tyler B.M."/>
            <person name="Meinhardt L.W."/>
            <person name="Bailey B.A."/>
        </authorList>
    </citation>
    <scope>NUCLEOTIDE SEQUENCE [LARGE SCALE GENOMIC DNA]</scope>
    <source>
        <strain evidence="2">zdho120</strain>
    </source>
</reference>
<dbReference type="AlphaFoldDB" id="A0A225WA80"/>
<dbReference type="EMBL" id="NBNE01001429">
    <property type="protein sequence ID" value="OWZ14049.1"/>
    <property type="molecule type" value="Genomic_DNA"/>
</dbReference>
<evidence type="ECO:0000313" key="1">
    <source>
        <dbReference type="EMBL" id="OWZ14049.1"/>
    </source>
</evidence>
<comment type="caution">
    <text evidence="1">The sequence shown here is derived from an EMBL/GenBank/DDBJ whole genome shotgun (WGS) entry which is preliminary data.</text>
</comment>
<name>A0A225WA80_9STRA</name>
<gene>
    <name evidence="1" type="ORF">PHMEG_00012522</name>
</gene>
<keyword evidence="2" id="KW-1185">Reference proteome</keyword>
<dbReference type="STRING" id="4795.A0A225WA80"/>